<evidence type="ECO:0000313" key="9">
    <source>
        <dbReference type="Proteomes" id="UP000236370"/>
    </source>
</evidence>
<dbReference type="PANTHER" id="PTHR24049:SF35">
    <property type="entry name" value="EGF-LIKE DOMAIN-CONTAINING PROTEIN"/>
    <property type="match status" value="1"/>
</dbReference>
<dbReference type="Gene3D" id="2.10.25.10">
    <property type="entry name" value="Laminin"/>
    <property type="match status" value="2"/>
</dbReference>
<dbReference type="InterPro" id="IPR013111">
    <property type="entry name" value="EGF_extracell"/>
</dbReference>
<dbReference type="Pfam" id="PF00008">
    <property type="entry name" value="EGF"/>
    <property type="match status" value="1"/>
</dbReference>
<reference evidence="8 9" key="1">
    <citation type="submission" date="2017-12" db="EMBL/GenBank/DDBJ databases">
        <title>High-resolution comparative analysis of great ape genomes.</title>
        <authorList>
            <person name="Pollen A."/>
            <person name="Hastie A."/>
            <person name="Hormozdiari F."/>
            <person name="Dougherty M."/>
            <person name="Liu R."/>
            <person name="Chaisson M."/>
            <person name="Hoppe E."/>
            <person name="Hill C."/>
            <person name="Pang A."/>
            <person name="Hillier L."/>
            <person name="Baker C."/>
            <person name="Armstrong J."/>
            <person name="Shendure J."/>
            <person name="Paten B."/>
            <person name="Wilson R."/>
            <person name="Chao H."/>
            <person name="Schneider V."/>
            <person name="Ventura M."/>
            <person name="Kronenberg Z."/>
            <person name="Murali S."/>
            <person name="Gordon D."/>
            <person name="Cantsilieris S."/>
            <person name="Munson K."/>
            <person name="Nelson B."/>
            <person name="Raja A."/>
            <person name="Underwood J."/>
            <person name="Diekhans M."/>
            <person name="Fiddes I."/>
            <person name="Haussler D."/>
            <person name="Eichler E."/>
        </authorList>
    </citation>
    <scope>NUCLEOTIDE SEQUENCE [LARGE SCALE GENOMIC DNA]</scope>
    <source>
        <strain evidence="8">Yerkes chimp pedigree #C0471</strain>
    </source>
</reference>
<dbReference type="InterPro" id="IPR000152">
    <property type="entry name" value="EGF-type_Asp/Asn_hydroxyl_site"/>
</dbReference>
<feature type="domain" description="EGF-like" evidence="7">
    <location>
        <begin position="78"/>
        <end position="114"/>
    </location>
</feature>
<dbReference type="PANTHER" id="PTHR24049">
    <property type="entry name" value="CRUMBS FAMILY MEMBER"/>
    <property type="match status" value="1"/>
</dbReference>
<dbReference type="SMART" id="SM00179">
    <property type="entry name" value="EGF_CA"/>
    <property type="match status" value="2"/>
</dbReference>
<protein>
    <submittedName>
        <fullName evidence="8">JAG1 isoform 6</fullName>
    </submittedName>
</protein>
<dbReference type="CDD" id="cd00054">
    <property type="entry name" value="EGF_CA"/>
    <property type="match status" value="2"/>
</dbReference>
<dbReference type="PROSITE" id="PS50026">
    <property type="entry name" value="EGF_3"/>
    <property type="match status" value="2"/>
</dbReference>
<feature type="domain" description="EGF-like" evidence="7">
    <location>
        <begin position="35"/>
        <end position="76"/>
    </location>
</feature>
<dbReference type="InterPro" id="IPR051022">
    <property type="entry name" value="Notch_Cell-Fate_Det"/>
</dbReference>
<dbReference type="InterPro" id="IPR001881">
    <property type="entry name" value="EGF-like_Ca-bd_dom"/>
</dbReference>
<keyword evidence="1 6" id="KW-0245">EGF-like domain</keyword>
<dbReference type="AlphaFoldDB" id="A0A2J8MSU1"/>
<keyword evidence="4 6" id="KW-1015">Disulfide bond</keyword>
<dbReference type="PRINTS" id="PR00010">
    <property type="entry name" value="EGFBLOOD"/>
</dbReference>
<evidence type="ECO:0000313" key="8">
    <source>
        <dbReference type="EMBL" id="PNI62580.1"/>
    </source>
</evidence>
<sequence>PEDYEGKNCSHLKDHCRTTPCEVIDSCTVAMASNDTPEGVRYISSNVCGPHGKCKSQSGGKFTCDCNKGFTGTYCHENINDCESNPCRNGGTCIDGVNSYKCICSDGWEGAYCETSESATLWGALGCMGHVGGIPLQRGKPFFVLEISGSKTAVISALGQYHLCLICIYEY</sequence>
<dbReference type="PROSITE" id="PS01187">
    <property type="entry name" value="EGF_CA"/>
    <property type="match status" value="1"/>
</dbReference>
<dbReference type="Pfam" id="PF07974">
    <property type="entry name" value="EGF_2"/>
    <property type="match status" value="1"/>
</dbReference>
<dbReference type="SMART" id="SM00181">
    <property type="entry name" value="EGF"/>
    <property type="match status" value="2"/>
</dbReference>
<evidence type="ECO:0000259" key="7">
    <source>
        <dbReference type="PROSITE" id="PS50026"/>
    </source>
</evidence>
<dbReference type="Proteomes" id="UP000236370">
    <property type="component" value="Unassembled WGS sequence"/>
</dbReference>
<proteinExistence type="predicted"/>
<feature type="disulfide bond" evidence="6">
    <location>
        <begin position="66"/>
        <end position="75"/>
    </location>
</feature>
<dbReference type="PROSITE" id="PS00010">
    <property type="entry name" value="ASX_HYDROXYL"/>
    <property type="match status" value="1"/>
</dbReference>
<evidence type="ECO:0000256" key="6">
    <source>
        <dbReference type="PROSITE-ProRule" id="PRU00076"/>
    </source>
</evidence>
<name>A0A2J8MSU1_PANTR</name>
<evidence type="ECO:0000256" key="3">
    <source>
        <dbReference type="ARBA" id="ARBA00022737"/>
    </source>
</evidence>
<evidence type="ECO:0000256" key="5">
    <source>
        <dbReference type="ARBA" id="ARBA00023180"/>
    </source>
</evidence>
<dbReference type="SUPFAM" id="SSF57196">
    <property type="entry name" value="EGF/Laminin"/>
    <property type="match status" value="2"/>
</dbReference>
<comment type="caution">
    <text evidence="8">The sequence shown here is derived from an EMBL/GenBank/DDBJ whole genome shotgun (WGS) entry which is preliminary data.</text>
</comment>
<keyword evidence="5" id="KW-0325">Glycoprotein</keyword>
<dbReference type="EMBL" id="NBAG03000245">
    <property type="protein sequence ID" value="PNI62580.1"/>
    <property type="molecule type" value="Genomic_DNA"/>
</dbReference>
<organism evidence="8 9">
    <name type="scientific">Pan troglodytes</name>
    <name type="common">Chimpanzee</name>
    <dbReference type="NCBI Taxonomy" id="9598"/>
    <lineage>
        <taxon>Eukaryota</taxon>
        <taxon>Metazoa</taxon>
        <taxon>Chordata</taxon>
        <taxon>Craniata</taxon>
        <taxon>Vertebrata</taxon>
        <taxon>Euteleostomi</taxon>
        <taxon>Mammalia</taxon>
        <taxon>Eutheria</taxon>
        <taxon>Euarchontoglires</taxon>
        <taxon>Primates</taxon>
        <taxon>Haplorrhini</taxon>
        <taxon>Catarrhini</taxon>
        <taxon>Hominidae</taxon>
        <taxon>Pan</taxon>
    </lineage>
</organism>
<comment type="caution">
    <text evidence="6">Lacks conserved residue(s) required for the propagation of feature annotation.</text>
</comment>
<dbReference type="PROSITE" id="PS00022">
    <property type="entry name" value="EGF_1"/>
    <property type="match status" value="2"/>
</dbReference>
<dbReference type="InterPro" id="IPR018097">
    <property type="entry name" value="EGF_Ca-bd_CS"/>
</dbReference>
<gene>
    <name evidence="8" type="ORF">CK820_G0017604</name>
</gene>
<feature type="disulfide bond" evidence="6">
    <location>
        <begin position="104"/>
        <end position="113"/>
    </location>
</feature>
<evidence type="ECO:0000256" key="2">
    <source>
        <dbReference type="ARBA" id="ARBA00022729"/>
    </source>
</evidence>
<evidence type="ECO:0000256" key="1">
    <source>
        <dbReference type="ARBA" id="ARBA00022536"/>
    </source>
</evidence>
<dbReference type="InterPro" id="IPR000742">
    <property type="entry name" value="EGF"/>
</dbReference>
<keyword evidence="2" id="KW-0732">Signal</keyword>
<evidence type="ECO:0000256" key="4">
    <source>
        <dbReference type="ARBA" id="ARBA00023157"/>
    </source>
</evidence>
<dbReference type="PROSITE" id="PS01186">
    <property type="entry name" value="EGF_2"/>
    <property type="match status" value="2"/>
</dbReference>
<dbReference type="GO" id="GO:0005509">
    <property type="term" value="F:calcium ion binding"/>
    <property type="evidence" value="ECO:0007669"/>
    <property type="project" value="InterPro"/>
</dbReference>
<keyword evidence="3" id="KW-0677">Repeat</keyword>
<dbReference type="FunFam" id="2.10.25.10:FF:000122">
    <property type="entry name" value="Protein crumbs homolog 2"/>
    <property type="match status" value="1"/>
</dbReference>
<accession>A0A2J8MSU1</accession>
<feature type="non-terminal residue" evidence="8">
    <location>
        <position position="1"/>
    </location>
</feature>